<dbReference type="EMBL" id="CP136890">
    <property type="protein sequence ID" value="WOK92285.1"/>
    <property type="molecule type" value="Genomic_DNA"/>
</dbReference>
<proteinExistence type="predicted"/>
<protein>
    <submittedName>
        <fullName evidence="3">Uncharacterized protein</fullName>
    </submittedName>
</protein>
<keyword evidence="2" id="KW-0812">Transmembrane</keyword>
<accession>A0AAQ3JP84</accession>
<keyword evidence="2" id="KW-1133">Transmembrane helix</keyword>
<keyword evidence="4" id="KW-1185">Reference proteome</keyword>
<name>A0AAQ3JP84_9LILI</name>
<feature type="transmembrane region" description="Helical" evidence="2">
    <location>
        <begin position="38"/>
        <end position="59"/>
    </location>
</feature>
<evidence type="ECO:0000313" key="4">
    <source>
        <dbReference type="Proteomes" id="UP001327560"/>
    </source>
</evidence>
<evidence type="ECO:0000256" key="1">
    <source>
        <dbReference type="SAM" id="MobiDB-lite"/>
    </source>
</evidence>
<dbReference type="PANTHER" id="PTHR34358:SF2">
    <property type="entry name" value="OS03G0411600 PROTEIN"/>
    <property type="match status" value="1"/>
</dbReference>
<sequence length="182" mass="19917">MKETGDSLPTTAAMASPKRHSPTAAAAGHSQGKRRYKLWALGAILLLALWSMLTGTVTLKRSAVRPSDDLGPALEDLDVLEMEERQKVVRRMWDVYAHRHGGAGRLPKFWQEAFEAAYEELAGDDPAARDAAVAEIARISMRMVDLRPPPQSPKNAELEKKDKDGDGGYKSNSTSMSSVKAQ</sequence>
<dbReference type="InterPro" id="IPR010608">
    <property type="entry name" value="DUF1195"/>
</dbReference>
<dbReference type="Proteomes" id="UP001327560">
    <property type="component" value="Chromosome 1"/>
</dbReference>
<dbReference type="Pfam" id="PF06708">
    <property type="entry name" value="DUF1195"/>
    <property type="match status" value="1"/>
</dbReference>
<feature type="region of interest" description="Disordered" evidence="1">
    <location>
        <begin position="1"/>
        <end position="29"/>
    </location>
</feature>
<keyword evidence="2" id="KW-0472">Membrane</keyword>
<dbReference type="PANTHER" id="PTHR34358">
    <property type="entry name" value="OS03G0411600 PROTEIN"/>
    <property type="match status" value="1"/>
</dbReference>
<reference evidence="3 4" key="1">
    <citation type="submission" date="2023-10" db="EMBL/GenBank/DDBJ databases">
        <title>Chromosome-scale genome assembly provides insights into flower coloration mechanisms of Canna indica.</title>
        <authorList>
            <person name="Li C."/>
        </authorList>
    </citation>
    <scope>NUCLEOTIDE SEQUENCE [LARGE SCALE GENOMIC DNA]</scope>
    <source>
        <tissue evidence="3">Flower</tissue>
    </source>
</reference>
<dbReference type="AlphaFoldDB" id="A0AAQ3JP84"/>
<evidence type="ECO:0000313" key="3">
    <source>
        <dbReference type="EMBL" id="WOK92285.1"/>
    </source>
</evidence>
<feature type="compositionally biased region" description="Polar residues" evidence="1">
    <location>
        <begin position="170"/>
        <end position="182"/>
    </location>
</feature>
<feature type="compositionally biased region" description="Basic and acidic residues" evidence="1">
    <location>
        <begin position="156"/>
        <end position="167"/>
    </location>
</feature>
<gene>
    <name evidence="3" type="ORF">Cni_G00976</name>
</gene>
<evidence type="ECO:0000256" key="2">
    <source>
        <dbReference type="SAM" id="Phobius"/>
    </source>
</evidence>
<feature type="region of interest" description="Disordered" evidence="1">
    <location>
        <begin position="143"/>
        <end position="182"/>
    </location>
</feature>
<organism evidence="3 4">
    <name type="scientific">Canna indica</name>
    <name type="common">Indian-shot</name>
    <dbReference type="NCBI Taxonomy" id="4628"/>
    <lineage>
        <taxon>Eukaryota</taxon>
        <taxon>Viridiplantae</taxon>
        <taxon>Streptophyta</taxon>
        <taxon>Embryophyta</taxon>
        <taxon>Tracheophyta</taxon>
        <taxon>Spermatophyta</taxon>
        <taxon>Magnoliopsida</taxon>
        <taxon>Liliopsida</taxon>
        <taxon>Zingiberales</taxon>
        <taxon>Cannaceae</taxon>
        <taxon>Canna</taxon>
    </lineage>
</organism>